<dbReference type="Gene3D" id="3.40.50.720">
    <property type="entry name" value="NAD(P)-binding Rossmann-like Domain"/>
    <property type="match status" value="1"/>
</dbReference>
<dbReference type="PANTHER" id="PTHR43245">
    <property type="entry name" value="BIFUNCTIONAL POLYMYXIN RESISTANCE PROTEIN ARNA"/>
    <property type="match status" value="1"/>
</dbReference>
<dbReference type="PANTHER" id="PTHR43245:SF55">
    <property type="entry name" value="NAD(P)-BINDING DOMAIN-CONTAINING PROTEIN"/>
    <property type="match status" value="1"/>
</dbReference>
<proteinExistence type="predicted"/>
<dbReference type="EMBL" id="UINC01207705">
    <property type="protein sequence ID" value="SVE29912.1"/>
    <property type="molecule type" value="Genomic_DNA"/>
</dbReference>
<organism evidence="2">
    <name type="scientific">marine metagenome</name>
    <dbReference type="NCBI Taxonomy" id="408172"/>
    <lineage>
        <taxon>unclassified sequences</taxon>
        <taxon>metagenomes</taxon>
        <taxon>ecological metagenomes</taxon>
    </lineage>
</organism>
<sequence>TGAAGDFGQALRPGLRLHYRLRLCDLVDIDGLEEGEESLIADIRDLSAMEEAASGMDAIVHLAGFREGTTPWPACYETNMGGTYHVLEAARRQGVRRVVFASTNHVTGFYEREGVYTRPDMPARPDSLYGVSKAFGEDLSRFYADEFGLSVICLRIGTFRPELDVRQRSDDRILSTWLSPRDAVQLVTRSLETSVVFGIYYGISGNTRAVWDLQNARRELGYHPEDDAELVARTHEDDKNR</sequence>
<name>A0A383CCG4_9ZZZZ</name>
<feature type="domain" description="NAD-dependent epimerase/dehydratase" evidence="1">
    <location>
        <begin position="37"/>
        <end position="177"/>
    </location>
</feature>
<accession>A0A383CCG4</accession>
<feature type="non-terminal residue" evidence="2">
    <location>
        <position position="1"/>
    </location>
</feature>
<dbReference type="SUPFAM" id="SSF51735">
    <property type="entry name" value="NAD(P)-binding Rossmann-fold domains"/>
    <property type="match status" value="1"/>
</dbReference>
<evidence type="ECO:0000259" key="1">
    <source>
        <dbReference type="Pfam" id="PF01370"/>
    </source>
</evidence>
<reference evidence="2" key="1">
    <citation type="submission" date="2018-05" db="EMBL/GenBank/DDBJ databases">
        <authorList>
            <person name="Lanie J.A."/>
            <person name="Ng W.-L."/>
            <person name="Kazmierczak K.M."/>
            <person name="Andrzejewski T.M."/>
            <person name="Davidsen T.M."/>
            <person name="Wayne K.J."/>
            <person name="Tettelin H."/>
            <person name="Glass J.I."/>
            <person name="Rusch D."/>
            <person name="Podicherti R."/>
            <person name="Tsui H.-C.T."/>
            <person name="Winkler M.E."/>
        </authorList>
    </citation>
    <scope>NUCLEOTIDE SEQUENCE</scope>
</reference>
<dbReference type="InterPro" id="IPR050177">
    <property type="entry name" value="Lipid_A_modif_metabolic_enz"/>
</dbReference>
<protein>
    <recommendedName>
        <fullName evidence="1">NAD-dependent epimerase/dehydratase domain-containing protein</fullName>
    </recommendedName>
</protein>
<dbReference type="InterPro" id="IPR001509">
    <property type="entry name" value="Epimerase_deHydtase"/>
</dbReference>
<dbReference type="AlphaFoldDB" id="A0A383CCG4"/>
<gene>
    <name evidence="2" type="ORF">METZ01_LOCUS482766</name>
</gene>
<evidence type="ECO:0000313" key="2">
    <source>
        <dbReference type="EMBL" id="SVE29912.1"/>
    </source>
</evidence>
<dbReference type="CDD" id="cd08946">
    <property type="entry name" value="SDR_e"/>
    <property type="match status" value="1"/>
</dbReference>
<feature type="non-terminal residue" evidence="2">
    <location>
        <position position="241"/>
    </location>
</feature>
<dbReference type="InterPro" id="IPR036291">
    <property type="entry name" value="NAD(P)-bd_dom_sf"/>
</dbReference>
<dbReference type="Pfam" id="PF01370">
    <property type="entry name" value="Epimerase"/>
    <property type="match status" value="1"/>
</dbReference>